<keyword evidence="1 6" id="KW-0479">Metal-binding</keyword>
<dbReference type="AlphaFoldDB" id="A0A438J1J4"/>
<dbReference type="PROSITE" id="PS50076">
    <property type="entry name" value="DNAJ_2"/>
    <property type="match status" value="1"/>
</dbReference>
<name>A0A438J1J4_VITVI</name>
<keyword evidence="2" id="KW-0677">Repeat</keyword>
<reference evidence="9 10" key="1">
    <citation type="journal article" date="2018" name="PLoS Genet.">
        <title>Population sequencing reveals clonal diversity and ancestral inbreeding in the grapevine cultivar Chardonnay.</title>
        <authorList>
            <person name="Roach M.J."/>
            <person name="Johnson D.L."/>
            <person name="Bohlmann J."/>
            <person name="van Vuuren H.J."/>
            <person name="Jones S.J."/>
            <person name="Pretorius I.S."/>
            <person name="Schmidt S.A."/>
            <person name="Borneman A.R."/>
        </authorList>
    </citation>
    <scope>NUCLEOTIDE SEQUENCE [LARGE SCALE GENOMIC DNA]</scope>
    <source>
        <strain evidence="10">cv. Chardonnay</strain>
        <tissue evidence="9">Leaf</tissue>
    </source>
</reference>
<dbReference type="InterPro" id="IPR001623">
    <property type="entry name" value="DnaJ_domain"/>
</dbReference>
<evidence type="ECO:0000313" key="10">
    <source>
        <dbReference type="Proteomes" id="UP000288805"/>
    </source>
</evidence>
<dbReference type="GO" id="GO:0051082">
    <property type="term" value="F:unfolded protein binding"/>
    <property type="evidence" value="ECO:0007669"/>
    <property type="project" value="InterPro"/>
</dbReference>
<evidence type="ECO:0000259" key="8">
    <source>
        <dbReference type="PROSITE" id="PS51188"/>
    </source>
</evidence>
<feature type="domain" description="CR-type" evidence="8">
    <location>
        <begin position="324"/>
        <end position="413"/>
    </location>
</feature>
<dbReference type="Pfam" id="PF01556">
    <property type="entry name" value="DnaJ_C"/>
    <property type="match status" value="1"/>
</dbReference>
<dbReference type="PANTHER" id="PTHR43096:SF52">
    <property type="entry name" value="DNAJ HOMOLOG 1, MITOCHONDRIAL-RELATED"/>
    <property type="match status" value="1"/>
</dbReference>
<sequence length="721" mass="79594">MVRTNGAKLFRCLARKSLQSSLLEASPTSINESLLRGHYRCFGSGICNNSSRVIGIPNSTSVNHRNRLLFGVLNANWGAARWIHGTAYMAANDYYDTLGVSKNASASEIKKAYYGLAKKFHPDTNKEDPDAEKKFQEVQKAYEVLKDEEKRSLYDQSTCGLTKTLLGFVCCIGPTIFPPTSRPIEQLVCSFRFVLHCEDLNLGSKVYKRKMPTIMLHNSFDRYRGPTFHTLLRFLPIQAPSHPTRVSLTEEGNTQHTPNKVGHDAFEQANTEGGAGNPFHGGGFGNPFEDIFQNDFFKTIFKQNIGGQDVKVSIELSFMEAVQGCTKTVTFQTALPCEACGGSGVPPGTKPETCKRCRGSGMITLDEHPLLVNSSVIGWAGLGCVKQPEVGFMLLLALTFCKSCKGDRVVRGSKSVKLDIMPGVDDNETLKVYRSGGADPEGNQPGDLYVTIRVRQDPVFRREGPDIHVDAVLSITQAILGGTIQVPTLTGDVVLKHLEVWVLMESFKGLAMEGPSWHSTWSEGSFEEKSLVNVNVLQLGVKGRNSLSFGDQYVHFNVSIPSNLTQRQRQLIEEFAKEEQGEYDKGAAAGASGIAIELSNWGWWGDLLSWRDVKDQCISAMYGKVEGGGVLSNSNEAWSICGLHPMLQGKVVNKEEKDKVISLETMSGTFSNKSFYSILEPRRSMLFLIDIVHPRQASLFGKHLGESSYTKLVLEERLNTS</sequence>
<dbReference type="PRINTS" id="PR00625">
    <property type="entry name" value="JDOMAIN"/>
</dbReference>
<dbReference type="InterPro" id="IPR008971">
    <property type="entry name" value="HSP40/DnaJ_pept-bd"/>
</dbReference>
<evidence type="ECO:0000313" key="9">
    <source>
        <dbReference type="EMBL" id="RVX02804.1"/>
    </source>
</evidence>
<evidence type="ECO:0000259" key="7">
    <source>
        <dbReference type="PROSITE" id="PS50076"/>
    </source>
</evidence>
<organism evidence="9 10">
    <name type="scientific">Vitis vinifera</name>
    <name type="common">Grape</name>
    <dbReference type="NCBI Taxonomy" id="29760"/>
    <lineage>
        <taxon>Eukaryota</taxon>
        <taxon>Viridiplantae</taxon>
        <taxon>Streptophyta</taxon>
        <taxon>Embryophyta</taxon>
        <taxon>Tracheophyta</taxon>
        <taxon>Spermatophyta</taxon>
        <taxon>Magnoliopsida</taxon>
        <taxon>eudicotyledons</taxon>
        <taxon>Gunneridae</taxon>
        <taxon>Pentapetalae</taxon>
        <taxon>rosids</taxon>
        <taxon>Vitales</taxon>
        <taxon>Vitaceae</taxon>
        <taxon>Viteae</taxon>
        <taxon>Vitis</taxon>
    </lineage>
</organism>
<keyword evidence="4 6" id="KW-0862">Zinc</keyword>
<dbReference type="GO" id="GO:0005524">
    <property type="term" value="F:ATP binding"/>
    <property type="evidence" value="ECO:0007669"/>
    <property type="project" value="InterPro"/>
</dbReference>
<dbReference type="InterPro" id="IPR001305">
    <property type="entry name" value="HSP_DnaJ_Cys-rich_dom"/>
</dbReference>
<dbReference type="CDD" id="cd10747">
    <property type="entry name" value="DnaJ_C"/>
    <property type="match status" value="1"/>
</dbReference>
<dbReference type="Gene3D" id="1.10.287.110">
    <property type="entry name" value="DnaJ domain"/>
    <property type="match status" value="1"/>
</dbReference>
<evidence type="ECO:0000256" key="5">
    <source>
        <dbReference type="ARBA" id="ARBA00023186"/>
    </source>
</evidence>
<evidence type="ECO:0000256" key="6">
    <source>
        <dbReference type="PROSITE-ProRule" id="PRU00546"/>
    </source>
</evidence>
<dbReference type="Gene3D" id="2.60.260.20">
    <property type="entry name" value="Urease metallochaperone UreE, N-terminal domain"/>
    <property type="match status" value="2"/>
</dbReference>
<keyword evidence="5" id="KW-0143">Chaperone</keyword>
<dbReference type="SUPFAM" id="SSF57938">
    <property type="entry name" value="DnaJ/Hsp40 cysteine-rich domain"/>
    <property type="match status" value="1"/>
</dbReference>
<comment type="caution">
    <text evidence="9">The sequence shown here is derived from an EMBL/GenBank/DDBJ whole genome shotgun (WGS) entry which is preliminary data.</text>
</comment>
<dbReference type="InterPro" id="IPR002939">
    <property type="entry name" value="DnaJ_C"/>
</dbReference>
<dbReference type="PROSITE" id="PS00636">
    <property type="entry name" value="DNAJ_1"/>
    <property type="match status" value="1"/>
</dbReference>
<dbReference type="InterPro" id="IPR036410">
    <property type="entry name" value="HSP_DnaJ_Cys-rich_dom_sf"/>
</dbReference>
<keyword evidence="3 6" id="KW-0863">Zinc-finger</keyword>
<dbReference type="Gene3D" id="2.10.230.10">
    <property type="entry name" value="Heat shock protein DnaJ, cysteine-rich domain"/>
    <property type="match status" value="1"/>
</dbReference>
<protein>
    <submittedName>
        <fullName evidence="9">Chaperone protein dnaJ GFA2, mitochondrial</fullName>
    </submittedName>
</protein>
<dbReference type="InterPro" id="IPR036869">
    <property type="entry name" value="J_dom_sf"/>
</dbReference>
<dbReference type="PANTHER" id="PTHR43096">
    <property type="entry name" value="DNAJ HOMOLOG 1, MITOCHONDRIAL-RELATED"/>
    <property type="match status" value="1"/>
</dbReference>
<dbReference type="CDD" id="cd06257">
    <property type="entry name" value="DnaJ"/>
    <property type="match status" value="1"/>
</dbReference>
<evidence type="ECO:0000256" key="4">
    <source>
        <dbReference type="ARBA" id="ARBA00022833"/>
    </source>
</evidence>
<dbReference type="GO" id="GO:0006457">
    <property type="term" value="P:protein folding"/>
    <property type="evidence" value="ECO:0007669"/>
    <property type="project" value="InterPro"/>
</dbReference>
<dbReference type="InterPro" id="IPR012724">
    <property type="entry name" value="DnaJ"/>
</dbReference>
<dbReference type="GO" id="GO:0031072">
    <property type="term" value="F:heat shock protein binding"/>
    <property type="evidence" value="ECO:0007669"/>
    <property type="project" value="InterPro"/>
</dbReference>
<dbReference type="Pfam" id="PF00226">
    <property type="entry name" value="DnaJ"/>
    <property type="match status" value="1"/>
</dbReference>
<dbReference type="SUPFAM" id="SSF49493">
    <property type="entry name" value="HSP40/DnaJ peptide-binding domain"/>
    <property type="match status" value="2"/>
</dbReference>
<dbReference type="SUPFAM" id="SSF46565">
    <property type="entry name" value="Chaperone J-domain"/>
    <property type="match status" value="1"/>
</dbReference>
<gene>
    <name evidence="9" type="primary">GFA2</name>
    <name evidence="9" type="ORF">CK203_023185</name>
</gene>
<dbReference type="EMBL" id="QGNW01000068">
    <property type="protein sequence ID" value="RVX02804.1"/>
    <property type="molecule type" value="Genomic_DNA"/>
</dbReference>
<evidence type="ECO:0000256" key="2">
    <source>
        <dbReference type="ARBA" id="ARBA00022737"/>
    </source>
</evidence>
<dbReference type="Proteomes" id="UP000288805">
    <property type="component" value="Unassembled WGS sequence"/>
</dbReference>
<dbReference type="GO" id="GO:0009408">
    <property type="term" value="P:response to heat"/>
    <property type="evidence" value="ECO:0007669"/>
    <property type="project" value="InterPro"/>
</dbReference>
<proteinExistence type="inferred from homology"/>
<dbReference type="PROSITE" id="PS51188">
    <property type="entry name" value="ZF_CR"/>
    <property type="match status" value="1"/>
</dbReference>
<evidence type="ECO:0000256" key="3">
    <source>
        <dbReference type="ARBA" id="ARBA00022771"/>
    </source>
</evidence>
<dbReference type="SMART" id="SM00271">
    <property type="entry name" value="DnaJ"/>
    <property type="match status" value="1"/>
</dbReference>
<dbReference type="InterPro" id="IPR018253">
    <property type="entry name" value="DnaJ_domain_CS"/>
</dbReference>
<feature type="domain" description="J" evidence="7">
    <location>
        <begin position="93"/>
        <end position="158"/>
    </location>
</feature>
<accession>A0A438J1J4</accession>
<dbReference type="CDD" id="cd10719">
    <property type="entry name" value="DnaJ_zf"/>
    <property type="match status" value="1"/>
</dbReference>
<feature type="zinc finger region" description="CR-type" evidence="6">
    <location>
        <begin position="324"/>
        <end position="413"/>
    </location>
</feature>
<dbReference type="GO" id="GO:0008270">
    <property type="term" value="F:zinc ion binding"/>
    <property type="evidence" value="ECO:0007669"/>
    <property type="project" value="UniProtKB-KW"/>
</dbReference>
<evidence type="ECO:0000256" key="1">
    <source>
        <dbReference type="ARBA" id="ARBA00022723"/>
    </source>
</evidence>
<dbReference type="HAMAP" id="MF_01152">
    <property type="entry name" value="DnaJ"/>
    <property type="match status" value="1"/>
</dbReference>